<dbReference type="Pfam" id="PF13649">
    <property type="entry name" value="Methyltransf_25"/>
    <property type="match status" value="1"/>
</dbReference>
<comment type="caution">
    <text evidence="2">The sequence shown here is derived from an EMBL/GenBank/DDBJ whole genome shotgun (WGS) entry which is preliminary data.</text>
</comment>
<evidence type="ECO:0000313" key="3">
    <source>
        <dbReference type="Proteomes" id="UP000766550"/>
    </source>
</evidence>
<dbReference type="PANTHER" id="PTHR42912">
    <property type="entry name" value="METHYLTRANSFERASE"/>
    <property type="match status" value="1"/>
</dbReference>
<sequence length="199" mass="22528">MDSHDVRDEWAERSGEYSPTYYAHYGPDETSELLRSRLEERVGREASVLEVGCSVGRHLAELADGGFSDLTGVDVNADALDALAETYPELAETGTFHAAAIEEYVETVDDGAFDAVFSVETLQHIHPDVEWVFDDLARITGDLLITVENESGEHGEVNYVDEDVPLYYRDWNRVFTERGFEEVESSVQKRDTVRVFRRE</sequence>
<dbReference type="EMBL" id="JAHQXF010000002">
    <property type="protein sequence ID" value="MBV0924481.1"/>
    <property type="molecule type" value="Genomic_DNA"/>
</dbReference>
<dbReference type="SUPFAM" id="SSF53335">
    <property type="entry name" value="S-adenosyl-L-methionine-dependent methyltransferases"/>
    <property type="match status" value="1"/>
</dbReference>
<dbReference type="CDD" id="cd02440">
    <property type="entry name" value="AdoMet_MTases"/>
    <property type="match status" value="1"/>
</dbReference>
<reference evidence="2 3" key="1">
    <citation type="submission" date="2021-06" db="EMBL/GenBank/DDBJ databases">
        <title>New haloarchaea isolates fom saline soil.</title>
        <authorList>
            <person name="Duran-Viseras A."/>
            <person name="Sanchez-Porro C.S."/>
            <person name="Ventosa A."/>
        </authorList>
    </citation>
    <scope>NUCLEOTIDE SEQUENCE [LARGE SCALE GENOMIC DNA]</scope>
    <source>
        <strain evidence="2 3">JCM 183640</strain>
    </source>
</reference>
<keyword evidence="2" id="KW-0808">Transferase</keyword>
<dbReference type="AlphaFoldDB" id="A0A8J7Y9D4"/>
<keyword evidence="3" id="KW-1185">Reference proteome</keyword>
<gene>
    <name evidence="2" type="ORF">KTS45_09745</name>
</gene>
<dbReference type="InterPro" id="IPR029063">
    <property type="entry name" value="SAM-dependent_MTases_sf"/>
</dbReference>
<dbReference type="InterPro" id="IPR041698">
    <property type="entry name" value="Methyltransf_25"/>
</dbReference>
<protein>
    <submittedName>
        <fullName evidence="2">Class I SAM-dependent methyltransferase</fullName>
    </submittedName>
</protein>
<dbReference type="GO" id="GO:0032259">
    <property type="term" value="P:methylation"/>
    <property type="evidence" value="ECO:0007669"/>
    <property type="project" value="UniProtKB-KW"/>
</dbReference>
<dbReference type="RefSeq" id="WP_162319049.1">
    <property type="nucleotide sequence ID" value="NZ_JAHQXF010000002.1"/>
</dbReference>
<feature type="domain" description="Methyltransferase" evidence="1">
    <location>
        <begin position="48"/>
        <end position="139"/>
    </location>
</feature>
<dbReference type="OrthoDB" id="6243at2157"/>
<name>A0A8J7Y9D4_9EURY</name>
<dbReference type="Gene3D" id="3.40.50.150">
    <property type="entry name" value="Vaccinia Virus protein VP39"/>
    <property type="match status" value="1"/>
</dbReference>
<evidence type="ECO:0000259" key="1">
    <source>
        <dbReference type="Pfam" id="PF13649"/>
    </source>
</evidence>
<dbReference type="InterPro" id="IPR050508">
    <property type="entry name" value="Methyltransf_Superfamily"/>
</dbReference>
<proteinExistence type="predicted"/>
<evidence type="ECO:0000313" key="2">
    <source>
        <dbReference type="EMBL" id="MBV0924481.1"/>
    </source>
</evidence>
<organism evidence="2 3">
    <name type="scientific">Haloarcula limicola</name>
    <dbReference type="NCBI Taxonomy" id="1429915"/>
    <lineage>
        <taxon>Archaea</taxon>
        <taxon>Methanobacteriati</taxon>
        <taxon>Methanobacteriota</taxon>
        <taxon>Stenosarchaea group</taxon>
        <taxon>Halobacteria</taxon>
        <taxon>Halobacteriales</taxon>
        <taxon>Haloarculaceae</taxon>
        <taxon>Haloarcula</taxon>
    </lineage>
</organism>
<dbReference type="GO" id="GO:0008168">
    <property type="term" value="F:methyltransferase activity"/>
    <property type="evidence" value="ECO:0007669"/>
    <property type="project" value="UniProtKB-KW"/>
</dbReference>
<dbReference type="Proteomes" id="UP000766550">
    <property type="component" value="Unassembled WGS sequence"/>
</dbReference>
<keyword evidence="2" id="KW-0489">Methyltransferase</keyword>
<accession>A0A8J7Y9D4</accession>